<organism evidence="1 2">
    <name type="scientific">Stentor coeruleus</name>
    <dbReference type="NCBI Taxonomy" id="5963"/>
    <lineage>
        <taxon>Eukaryota</taxon>
        <taxon>Sar</taxon>
        <taxon>Alveolata</taxon>
        <taxon>Ciliophora</taxon>
        <taxon>Postciliodesmatophora</taxon>
        <taxon>Heterotrichea</taxon>
        <taxon>Heterotrichida</taxon>
        <taxon>Stentoridae</taxon>
        <taxon>Stentor</taxon>
    </lineage>
</organism>
<name>A0A1R2D0M1_9CILI</name>
<comment type="caution">
    <text evidence="1">The sequence shown here is derived from an EMBL/GenBank/DDBJ whole genome shotgun (WGS) entry which is preliminary data.</text>
</comment>
<proteinExistence type="predicted"/>
<sequence>MLKNSKESQLNLCVLTENRLVFKTSSLNYLKNSLEQNTNKITKKYTHSIVSPKSQGQLKNLSQKRIELRGIFETKEAKNRRVQVKNSFEIIGKSESSDNIKNSNRYRNTISNHRTRVPSIEVPPIKNFSLVHNNSYVEDNRISFSNYRFRITRKIVPISNSKLDISDFDDNEDSMIIRSRYYN</sequence>
<keyword evidence="2" id="KW-1185">Reference proteome</keyword>
<dbReference type="Proteomes" id="UP000187209">
    <property type="component" value="Unassembled WGS sequence"/>
</dbReference>
<accession>A0A1R2D0M1</accession>
<evidence type="ECO:0000313" key="1">
    <source>
        <dbReference type="EMBL" id="OMJ94808.1"/>
    </source>
</evidence>
<dbReference type="EMBL" id="MPUH01000021">
    <property type="protein sequence ID" value="OMJ94808.1"/>
    <property type="molecule type" value="Genomic_DNA"/>
</dbReference>
<reference evidence="1 2" key="1">
    <citation type="submission" date="2016-11" db="EMBL/GenBank/DDBJ databases">
        <title>The macronuclear genome of Stentor coeruleus: a giant cell with tiny introns.</title>
        <authorList>
            <person name="Slabodnick M."/>
            <person name="Ruby J.G."/>
            <person name="Reiff S.B."/>
            <person name="Swart E.C."/>
            <person name="Gosai S."/>
            <person name="Prabakaran S."/>
            <person name="Witkowska E."/>
            <person name="Larue G.E."/>
            <person name="Fisher S."/>
            <person name="Freeman R.M."/>
            <person name="Gunawardena J."/>
            <person name="Chu W."/>
            <person name="Stover N.A."/>
            <person name="Gregory B.D."/>
            <person name="Nowacki M."/>
            <person name="Derisi J."/>
            <person name="Roy S.W."/>
            <person name="Marshall W.F."/>
            <person name="Sood P."/>
        </authorList>
    </citation>
    <scope>NUCLEOTIDE SEQUENCE [LARGE SCALE GENOMIC DNA]</scope>
    <source>
        <strain evidence="1">WM001</strain>
    </source>
</reference>
<gene>
    <name evidence="1" type="ORF">SteCoe_1992</name>
</gene>
<evidence type="ECO:0000313" key="2">
    <source>
        <dbReference type="Proteomes" id="UP000187209"/>
    </source>
</evidence>
<protein>
    <submittedName>
        <fullName evidence="1">Uncharacterized protein</fullName>
    </submittedName>
</protein>
<dbReference type="AlphaFoldDB" id="A0A1R2D0M1"/>